<comment type="caution">
    <text evidence="3">The sequence shown here is derived from an EMBL/GenBank/DDBJ whole genome shotgun (WGS) entry which is preliminary data.</text>
</comment>
<feature type="signal peptide" evidence="1">
    <location>
        <begin position="1"/>
        <end position="22"/>
    </location>
</feature>
<dbReference type="PANTHER" id="PTHR34406">
    <property type="entry name" value="PROTEIN YCEI"/>
    <property type="match status" value="1"/>
</dbReference>
<evidence type="ECO:0000256" key="1">
    <source>
        <dbReference type="SAM" id="SignalP"/>
    </source>
</evidence>
<dbReference type="EMBL" id="SEWF01000012">
    <property type="protein sequence ID" value="RYU95716.1"/>
    <property type="molecule type" value="Genomic_DNA"/>
</dbReference>
<dbReference type="SUPFAM" id="SSF101874">
    <property type="entry name" value="YceI-like"/>
    <property type="match status" value="1"/>
</dbReference>
<dbReference type="InterPro" id="IPR036761">
    <property type="entry name" value="TTHA0802/YceI-like_sf"/>
</dbReference>
<accession>A0A4Q5M0C2</accession>
<name>A0A4Q5M0C2_9BACT</name>
<feature type="chain" id="PRO_5020432941" evidence="1">
    <location>
        <begin position="23"/>
        <end position="206"/>
    </location>
</feature>
<dbReference type="OrthoDB" id="951410at2"/>
<dbReference type="AlphaFoldDB" id="A0A4Q5M0C2"/>
<gene>
    <name evidence="3" type="ORF">EWM59_10150</name>
</gene>
<dbReference type="PANTHER" id="PTHR34406:SF1">
    <property type="entry name" value="PROTEIN YCEI"/>
    <property type="match status" value="1"/>
</dbReference>
<dbReference type="SMART" id="SM00867">
    <property type="entry name" value="YceI"/>
    <property type="match status" value="1"/>
</dbReference>
<evidence type="ECO:0000313" key="3">
    <source>
        <dbReference type="EMBL" id="RYU95716.1"/>
    </source>
</evidence>
<reference evidence="3 4" key="1">
    <citation type="submission" date="2019-02" db="EMBL/GenBank/DDBJ databases">
        <title>Bacterial novel species Emticicia sp. 17J42-9 isolated from soil.</title>
        <authorList>
            <person name="Jung H.-Y."/>
        </authorList>
    </citation>
    <scope>NUCLEOTIDE SEQUENCE [LARGE SCALE GENOMIC DNA]</scope>
    <source>
        <strain evidence="3 4">17J42-9</strain>
    </source>
</reference>
<keyword evidence="4" id="KW-1185">Reference proteome</keyword>
<protein>
    <submittedName>
        <fullName evidence="3">YceI family protein</fullName>
    </submittedName>
</protein>
<sequence length="206" mass="21896">MKIFKSLFTVAIAGLVSVSAMADNGKKAPQSLKVDTKASTFNWLGKKITGEHNGTIDIKTGNLIVEGDKLTGGDFVIDINSIKVLDVKDEGYNAKLVGHLKAPDFFDAAKYPTATFKITKATPKGGTNYDIAGNLTINGVTQPISFPATVNINKNGSASATAKFEVDRTKFGSKYASKSFFDTIGDKAIYDNFTVEVKLAAGKTGV</sequence>
<dbReference type="RefSeq" id="WP_130020855.1">
    <property type="nucleotide sequence ID" value="NZ_SEWF01000012.1"/>
</dbReference>
<evidence type="ECO:0000259" key="2">
    <source>
        <dbReference type="SMART" id="SM00867"/>
    </source>
</evidence>
<proteinExistence type="predicted"/>
<keyword evidence="1" id="KW-0732">Signal</keyword>
<dbReference type="InterPro" id="IPR007372">
    <property type="entry name" value="Lipid/polyisoprenoid-bd_YceI"/>
</dbReference>
<feature type="domain" description="Lipid/polyisoprenoid-binding YceI-like" evidence="2">
    <location>
        <begin position="31"/>
        <end position="202"/>
    </location>
</feature>
<dbReference type="Gene3D" id="2.40.128.110">
    <property type="entry name" value="Lipid/polyisoprenoid-binding, YceI-like"/>
    <property type="match status" value="1"/>
</dbReference>
<dbReference type="Pfam" id="PF04264">
    <property type="entry name" value="YceI"/>
    <property type="match status" value="1"/>
</dbReference>
<organism evidence="3 4">
    <name type="scientific">Emticicia agri</name>
    <dbReference type="NCBI Taxonomy" id="2492393"/>
    <lineage>
        <taxon>Bacteria</taxon>
        <taxon>Pseudomonadati</taxon>
        <taxon>Bacteroidota</taxon>
        <taxon>Cytophagia</taxon>
        <taxon>Cytophagales</taxon>
        <taxon>Leadbetterellaceae</taxon>
        <taxon>Emticicia</taxon>
    </lineage>
</organism>
<evidence type="ECO:0000313" key="4">
    <source>
        <dbReference type="Proteomes" id="UP000293162"/>
    </source>
</evidence>
<dbReference type="Proteomes" id="UP000293162">
    <property type="component" value="Unassembled WGS sequence"/>
</dbReference>